<reference evidence="3" key="1">
    <citation type="submission" date="2022-11" db="UniProtKB">
        <authorList>
            <consortium name="WormBaseParasite"/>
        </authorList>
    </citation>
    <scope>IDENTIFICATION</scope>
</reference>
<accession>A0A915J3Y4</accession>
<protein>
    <submittedName>
        <fullName evidence="3">Uncharacterized protein</fullName>
    </submittedName>
</protein>
<dbReference type="Proteomes" id="UP000887565">
    <property type="component" value="Unplaced"/>
</dbReference>
<keyword evidence="2" id="KW-1185">Reference proteome</keyword>
<organism evidence="2 3">
    <name type="scientific">Romanomermis culicivorax</name>
    <name type="common">Nematode worm</name>
    <dbReference type="NCBI Taxonomy" id="13658"/>
    <lineage>
        <taxon>Eukaryota</taxon>
        <taxon>Metazoa</taxon>
        <taxon>Ecdysozoa</taxon>
        <taxon>Nematoda</taxon>
        <taxon>Enoplea</taxon>
        <taxon>Dorylaimia</taxon>
        <taxon>Mermithida</taxon>
        <taxon>Mermithoidea</taxon>
        <taxon>Mermithidae</taxon>
        <taxon>Romanomermis</taxon>
    </lineage>
</organism>
<evidence type="ECO:0000256" key="1">
    <source>
        <dbReference type="SAM" id="MobiDB-lite"/>
    </source>
</evidence>
<evidence type="ECO:0000313" key="3">
    <source>
        <dbReference type="WBParaSite" id="nRc.2.0.1.t20845-RA"/>
    </source>
</evidence>
<dbReference type="WBParaSite" id="nRc.2.0.1.t20845-RA">
    <property type="protein sequence ID" value="nRc.2.0.1.t20845-RA"/>
    <property type="gene ID" value="nRc.2.0.1.g20845"/>
</dbReference>
<name>A0A915J3Y4_ROMCU</name>
<proteinExistence type="predicted"/>
<dbReference type="AlphaFoldDB" id="A0A915J3Y4"/>
<evidence type="ECO:0000313" key="2">
    <source>
        <dbReference type="Proteomes" id="UP000887565"/>
    </source>
</evidence>
<sequence>MVAEHARRASPKSLLGEDRREACSPGTLEAEQNPKVKKQRSMTRHSAVPRGEFYKKPRALAAYHFASSENFYDSIYYDRYLHMAGLRPSQQLVLAIDDPIHKGAG</sequence>
<feature type="region of interest" description="Disordered" evidence="1">
    <location>
        <begin position="1"/>
        <end position="49"/>
    </location>
</feature>